<evidence type="ECO:0000313" key="3">
    <source>
        <dbReference type="Proteomes" id="UP000584374"/>
    </source>
</evidence>
<comment type="caution">
    <text evidence="2">The sequence shown here is derived from an EMBL/GenBank/DDBJ whole genome shotgun (WGS) entry which is preliminary data.</text>
</comment>
<name>A0A840PWX7_9PSEU</name>
<protein>
    <submittedName>
        <fullName evidence="2">Uncharacterized protein</fullName>
    </submittedName>
</protein>
<accession>A0A840PWX7</accession>
<gene>
    <name evidence="2" type="ORF">BJ970_002326</name>
</gene>
<organism evidence="2 3">
    <name type="scientific">Saccharopolyspora phatthalungensis</name>
    <dbReference type="NCBI Taxonomy" id="664693"/>
    <lineage>
        <taxon>Bacteria</taxon>
        <taxon>Bacillati</taxon>
        <taxon>Actinomycetota</taxon>
        <taxon>Actinomycetes</taxon>
        <taxon>Pseudonocardiales</taxon>
        <taxon>Pseudonocardiaceae</taxon>
        <taxon>Saccharopolyspora</taxon>
    </lineage>
</organism>
<evidence type="ECO:0000256" key="1">
    <source>
        <dbReference type="SAM" id="MobiDB-lite"/>
    </source>
</evidence>
<dbReference type="Proteomes" id="UP000584374">
    <property type="component" value="Unassembled WGS sequence"/>
</dbReference>
<feature type="compositionally biased region" description="Basic and acidic residues" evidence="1">
    <location>
        <begin position="58"/>
        <end position="77"/>
    </location>
</feature>
<proteinExistence type="predicted"/>
<evidence type="ECO:0000313" key="2">
    <source>
        <dbReference type="EMBL" id="MBB5154792.1"/>
    </source>
</evidence>
<sequence>MFWIQLSTFVLFNLLIAALLVSQAPMRSLLLSSAQHAGTGQGTYSVWHLIADIEAENKAKKDVQAQRDTHSGHRAQPERPGIPEFPTTDPDEPTGRHHLRT</sequence>
<dbReference type="RefSeq" id="WP_184726254.1">
    <property type="nucleotide sequence ID" value="NZ_JACHIW010000001.1"/>
</dbReference>
<keyword evidence="3" id="KW-1185">Reference proteome</keyword>
<feature type="region of interest" description="Disordered" evidence="1">
    <location>
        <begin position="58"/>
        <end position="101"/>
    </location>
</feature>
<reference evidence="2 3" key="1">
    <citation type="submission" date="2020-08" db="EMBL/GenBank/DDBJ databases">
        <title>Sequencing the genomes of 1000 actinobacteria strains.</title>
        <authorList>
            <person name="Klenk H.-P."/>
        </authorList>
    </citation>
    <scope>NUCLEOTIDE SEQUENCE [LARGE SCALE GENOMIC DNA]</scope>
    <source>
        <strain evidence="2 3">DSM 45584</strain>
    </source>
</reference>
<dbReference type="AlphaFoldDB" id="A0A840PWX7"/>
<dbReference type="EMBL" id="JACHIW010000001">
    <property type="protein sequence ID" value="MBB5154792.1"/>
    <property type="molecule type" value="Genomic_DNA"/>
</dbReference>